<accession>A0A7U3UV60</accession>
<keyword evidence="6" id="KW-1185">Reference proteome</keyword>
<dbReference type="InterPro" id="IPR023187">
    <property type="entry name" value="Tscrpt_reg_MarR-type_CS"/>
</dbReference>
<feature type="domain" description="HTH marR-type" evidence="4">
    <location>
        <begin position="1"/>
        <end position="148"/>
    </location>
</feature>
<dbReference type="GO" id="GO:0003700">
    <property type="term" value="F:DNA-binding transcription factor activity"/>
    <property type="evidence" value="ECO:0007669"/>
    <property type="project" value="InterPro"/>
</dbReference>
<dbReference type="KEGG" id="arev:RVR_6078"/>
<gene>
    <name evidence="5" type="ORF">RVR_6078</name>
</gene>
<dbReference type="InterPro" id="IPR000835">
    <property type="entry name" value="HTH_MarR-typ"/>
</dbReference>
<protein>
    <submittedName>
        <fullName evidence="5">Putative MarR family transcriptional regulator</fullName>
    </submittedName>
</protein>
<keyword evidence="2" id="KW-0238">DNA-binding</keyword>
<dbReference type="Gene3D" id="1.10.287.100">
    <property type="match status" value="1"/>
</dbReference>
<keyword evidence="3" id="KW-0804">Transcription</keyword>
<evidence type="ECO:0000256" key="3">
    <source>
        <dbReference type="ARBA" id="ARBA00023163"/>
    </source>
</evidence>
<dbReference type="InterPro" id="IPR036390">
    <property type="entry name" value="WH_DNA-bd_sf"/>
</dbReference>
<name>A0A7U3UV60_9ACTN</name>
<dbReference type="GO" id="GO:0003677">
    <property type="term" value="F:DNA binding"/>
    <property type="evidence" value="ECO:0007669"/>
    <property type="project" value="UniProtKB-KW"/>
</dbReference>
<dbReference type="Gene3D" id="1.10.10.10">
    <property type="entry name" value="Winged helix-like DNA-binding domain superfamily/Winged helix DNA-binding domain"/>
    <property type="match status" value="1"/>
</dbReference>
<dbReference type="PROSITE" id="PS01117">
    <property type="entry name" value="HTH_MARR_1"/>
    <property type="match status" value="1"/>
</dbReference>
<evidence type="ECO:0000313" key="6">
    <source>
        <dbReference type="Proteomes" id="UP000595703"/>
    </source>
</evidence>
<evidence type="ECO:0000256" key="1">
    <source>
        <dbReference type="ARBA" id="ARBA00023015"/>
    </source>
</evidence>
<dbReference type="PROSITE" id="PS50995">
    <property type="entry name" value="HTH_MARR_2"/>
    <property type="match status" value="1"/>
</dbReference>
<sequence>MDEISGGAGGAGDGSAVRAAEQVWVVVGRLRRRLREVNGDGLTPAQSSVLVRLAKGEGASISGLAAIERVRPQSMAKIVAGLEEAGLVSRRPDPDDGRRQLLALTERGVERRLGDRRSRQEWLVRELRTRYTEEQRQTIIDAMALLDEVAQS</sequence>
<dbReference type="PANTHER" id="PTHR39515:SF2">
    <property type="entry name" value="HTH-TYPE TRANSCRIPTIONAL REGULATOR RV0880"/>
    <property type="match status" value="1"/>
</dbReference>
<proteinExistence type="predicted"/>
<keyword evidence="1" id="KW-0805">Transcription regulation</keyword>
<evidence type="ECO:0000259" key="4">
    <source>
        <dbReference type="PROSITE" id="PS50995"/>
    </source>
</evidence>
<dbReference type="InterPro" id="IPR052526">
    <property type="entry name" value="HTH-type_Bedaq_tolerance"/>
</dbReference>
<reference evidence="5 6" key="3">
    <citation type="journal article" date="2011" name="Nat. Chem. Biol.">
        <title>Reveromycin A biosynthesis uses RevG and RevJ for stereospecific spiroacetal formation.</title>
        <authorList>
            <person name="Takahashi S."/>
            <person name="Toyoda A."/>
            <person name="Sekiyama Y."/>
            <person name="Takagi H."/>
            <person name="Nogawa T."/>
            <person name="Uramoto M."/>
            <person name="Suzuki R."/>
            <person name="Koshino H."/>
            <person name="Kumano T."/>
            <person name="Panthee S."/>
            <person name="Dairi T."/>
            <person name="Ishikawa J."/>
            <person name="Ikeda H."/>
            <person name="Sakaki Y."/>
            <person name="Osada H."/>
        </authorList>
    </citation>
    <scope>NUCLEOTIDE SEQUENCE [LARGE SCALE GENOMIC DNA]</scope>
    <source>
        <strain evidence="5 6">SN-593</strain>
    </source>
</reference>
<reference evidence="5 6" key="2">
    <citation type="journal article" date="2011" name="J. Antibiot.">
        <title>Furaquinocins I and J: novel polyketide isoprenoid hybrid compounds from Streptomyces reveromyceticus SN-593.</title>
        <authorList>
            <person name="Panthee S."/>
            <person name="Takahashi S."/>
            <person name="Takagi H."/>
            <person name="Nogawa T."/>
            <person name="Oowada E."/>
            <person name="Uramoto M."/>
            <person name="Osada H."/>
        </authorList>
    </citation>
    <scope>NUCLEOTIDE SEQUENCE [LARGE SCALE GENOMIC DNA]</scope>
    <source>
        <strain evidence="5 6">SN-593</strain>
    </source>
</reference>
<reference evidence="5 6" key="4">
    <citation type="journal article" date="2020" name="Sci. Rep.">
        <title>beta-carboline chemical signals induce reveromycin production through a LuxR family regulator in Streptomyces sp. SN-593.</title>
        <authorList>
            <person name="Panthee S."/>
            <person name="Kito N."/>
            <person name="Hayashi T."/>
            <person name="Shimizu T."/>
            <person name="Ishikawa J."/>
            <person name="Hamamoto H."/>
            <person name="Osada H."/>
            <person name="Takahashi S."/>
        </authorList>
    </citation>
    <scope>NUCLEOTIDE SEQUENCE [LARGE SCALE GENOMIC DNA]</scope>
    <source>
        <strain evidence="5 6">SN-593</strain>
    </source>
</reference>
<organism evidence="5 6">
    <name type="scientific">Actinacidiphila reveromycinica</name>
    <dbReference type="NCBI Taxonomy" id="659352"/>
    <lineage>
        <taxon>Bacteria</taxon>
        <taxon>Bacillati</taxon>
        <taxon>Actinomycetota</taxon>
        <taxon>Actinomycetes</taxon>
        <taxon>Kitasatosporales</taxon>
        <taxon>Streptomycetaceae</taxon>
        <taxon>Actinacidiphila</taxon>
    </lineage>
</organism>
<evidence type="ECO:0000313" key="5">
    <source>
        <dbReference type="EMBL" id="BBA99452.1"/>
    </source>
</evidence>
<dbReference type="PANTHER" id="PTHR39515">
    <property type="entry name" value="CONSERVED PROTEIN"/>
    <property type="match status" value="1"/>
</dbReference>
<dbReference type="SUPFAM" id="SSF46785">
    <property type="entry name" value="Winged helix' DNA-binding domain"/>
    <property type="match status" value="1"/>
</dbReference>
<dbReference type="AlphaFoldDB" id="A0A7U3UV60"/>
<dbReference type="SMART" id="SM00347">
    <property type="entry name" value="HTH_MARR"/>
    <property type="match status" value="1"/>
</dbReference>
<dbReference type="EMBL" id="AP018365">
    <property type="protein sequence ID" value="BBA99452.1"/>
    <property type="molecule type" value="Genomic_DNA"/>
</dbReference>
<dbReference type="InterPro" id="IPR036388">
    <property type="entry name" value="WH-like_DNA-bd_sf"/>
</dbReference>
<dbReference type="Proteomes" id="UP000595703">
    <property type="component" value="Chromosome"/>
</dbReference>
<evidence type="ECO:0000256" key="2">
    <source>
        <dbReference type="ARBA" id="ARBA00023125"/>
    </source>
</evidence>
<dbReference type="RefSeq" id="WP_202235439.1">
    <property type="nucleotide sequence ID" value="NZ_AP018365.1"/>
</dbReference>
<reference evidence="5 6" key="1">
    <citation type="journal article" date="2010" name="J. Bacteriol.">
        <title>Biochemical characterization of a novel indole prenyltransferase from Streptomyces sp. SN-593.</title>
        <authorList>
            <person name="Takahashi S."/>
            <person name="Takagi H."/>
            <person name="Toyoda A."/>
            <person name="Uramoto M."/>
            <person name="Nogawa T."/>
            <person name="Ueki M."/>
            <person name="Sakaki Y."/>
            <person name="Osada H."/>
        </authorList>
    </citation>
    <scope>NUCLEOTIDE SEQUENCE [LARGE SCALE GENOMIC DNA]</scope>
    <source>
        <strain evidence="5 6">SN-593</strain>
    </source>
</reference>
<dbReference type="Pfam" id="PF12802">
    <property type="entry name" value="MarR_2"/>
    <property type="match status" value="1"/>
</dbReference>